<dbReference type="RefSeq" id="WP_089214135.1">
    <property type="nucleotide sequence ID" value="NZ_FZPA01000001.1"/>
</dbReference>
<feature type="signal peptide" evidence="2">
    <location>
        <begin position="1"/>
        <end position="23"/>
    </location>
</feature>
<dbReference type="InterPro" id="IPR011250">
    <property type="entry name" value="OMP/PagP_B-barrel"/>
</dbReference>
<keyword evidence="4" id="KW-1185">Reference proteome</keyword>
<dbReference type="SUPFAM" id="SSF56925">
    <property type="entry name" value="OMPA-like"/>
    <property type="match status" value="1"/>
</dbReference>
<evidence type="ECO:0000313" key="4">
    <source>
        <dbReference type="Proteomes" id="UP000198339"/>
    </source>
</evidence>
<reference evidence="3 4" key="1">
    <citation type="submission" date="2017-06" db="EMBL/GenBank/DDBJ databases">
        <authorList>
            <person name="Kim H.J."/>
            <person name="Triplett B.A."/>
        </authorList>
    </citation>
    <scope>NUCLEOTIDE SEQUENCE [LARGE SCALE GENOMIC DNA]</scope>
    <source>
        <strain evidence="3 4">DS15</strain>
    </source>
</reference>
<evidence type="ECO:0008006" key="5">
    <source>
        <dbReference type="Google" id="ProtNLM"/>
    </source>
</evidence>
<evidence type="ECO:0000313" key="3">
    <source>
        <dbReference type="EMBL" id="SNS30241.1"/>
    </source>
</evidence>
<evidence type="ECO:0000256" key="1">
    <source>
        <dbReference type="SAM" id="MobiDB-lite"/>
    </source>
</evidence>
<organism evidence="3 4">
    <name type="scientific">Sphingopyxis indica</name>
    <dbReference type="NCBI Taxonomy" id="436663"/>
    <lineage>
        <taxon>Bacteria</taxon>
        <taxon>Pseudomonadati</taxon>
        <taxon>Pseudomonadota</taxon>
        <taxon>Alphaproteobacteria</taxon>
        <taxon>Sphingomonadales</taxon>
        <taxon>Sphingomonadaceae</taxon>
        <taxon>Sphingopyxis</taxon>
    </lineage>
</organism>
<feature type="region of interest" description="Disordered" evidence="1">
    <location>
        <begin position="20"/>
        <end position="54"/>
    </location>
</feature>
<keyword evidence="2" id="KW-0732">Signal</keyword>
<feature type="chain" id="PRO_5013348636" description="Porin family protein" evidence="2">
    <location>
        <begin position="24"/>
        <end position="334"/>
    </location>
</feature>
<dbReference type="OrthoDB" id="7593840at2"/>
<proteinExistence type="predicted"/>
<name>A0A239DE97_9SPHN</name>
<feature type="compositionally biased region" description="Low complexity" evidence="1">
    <location>
        <begin position="20"/>
        <end position="32"/>
    </location>
</feature>
<accession>A0A239DE97</accession>
<evidence type="ECO:0000256" key="2">
    <source>
        <dbReference type="SAM" id="SignalP"/>
    </source>
</evidence>
<dbReference type="AlphaFoldDB" id="A0A239DE97"/>
<protein>
    <recommendedName>
        <fullName evidence="5">Porin family protein</fullName>
    </recommendedName>
</protein>
<gene>
    <name evidence="3" type="ORF">SAMN06295955_101208</name>
</gene>
<dbReference type="EMBL" id="FZPA01000001">
    <property type="protein sequence ID" value="SNS30241.1"/>
    <property type="molecule type" value="Genomic_DNA"/>
</dbReference>
<dbReference type="Proteomes" id="UP000198339">
    <property type="component" value="Unassembled WGS sequence"/>
</dbReference>
<sequence length="334" mass="36131">MRRPALVPLLMMAAAGWTSPAPARQPAAEAEPSLQSDTVPPEDEEGPIVTPADQVESERAFGLFPIGARQAIERGYDLPPPLGASGMYIHNVQNMDSRNLAVTVARGVDPPEDADLIDVPFVTTRKLESHTSNSEFKADLWVLPFLNVFAGVGKVRGHIDIDVDIDLDAFAPPPICRPAKPCGHVDLPFRGTVDNTTVTVGAIAAYGGRDWFAALAVAKTLSVSEKDRSNIETTNIGLRAGPRLRFSPDVILFPYAGVNYFDLDATVSGVVRSGPVLPGDDTVNLRYRIDLSSSRPWSVINGFNLALGRRLSLQAEYDWGEGSDRLVLTATYRP</sequence>